<protein>
    <submittedName>
        <fullName evidence="1">Uncharacterized protein</fullName>
    </submittedName>
</protein>
<evidence type="ECO:0000313" key="1">
    <source>
        <dbReference type="EMBL" id="KAJ2958286.1"/>
    </source>
</evidence>
<reference evidence="1" key="1">
    <citation type="submission" date="2022-08" db="EMBL/GenBank/DDBJ databases">
        <title>Genome Sequence of Pycnoporus sanguineus.</title>
        <authorList>
            <person name="Buettner E."/>
        </authorList>
    </citation>
    <scope>NUCLEOTIDE SEQUENCE</scope>
    <source>
        <strain evidence="1">CG-C14</strain>
    </source>
</reference>
<dbReference type="Proteomes" id="UP001144978">
    <property type="component" value="Unassembled WGS sequence"/>
</dbReference>
<dbReference type="EMBL" id="JANSHE010007603">
    <property type="protein sequence ID" value="KAJ2958286.1"/>
    <property type="molecule type" value="Genomic_DNA"/>
</dbReference>
<proteinExistence type="predicted"/>
<accession>A0ACC1MCE5</accession>
<organism evidence="1 2">
    <name type="scientific">Trametes sanguinea</name>
    <dbReference type="NCBI Taxonomy" id="158606"/>
    <lineage>
        <taxon>Eukaryota</taxon>
        <taxon>Fungi</taxon>
        <taxon>Dikarya</taxon>
        <taxon>Basidiomycota</taxon>
        <taxon>Agaricomycotina</taxon>
        <taxon>Agaricomycetes</taxon>
        <taxon>Polyporales</taxon>
        <taxon>Polyporaceae</taxon>
        <taxon>Trametes</taxon>
    </lineage>
</organism>
<evidence type="ECO:0000313" key="2">
    <source>
        <dbReference type="Proteomes" id="UP001144978"/>
    </source>
</evidence>
<gene>
    <name evidence="1" type="ORF">NUW54_g14544</name>
</gene>
<keyword evidence="2" id="KW-1185">Reference proteome</keyword>
<comment type="caution">
    <text evidence="1">The sequence shown here is derived from an EMBL/GenBank/DDBJ whole genome shotgun (WGS) entry which is preliminary data.</text>
</comment>
<name>A0ACC1MCE5_9APHY</name>
<sequence>MPRLVLHGQMCSACVRGWTAAGVRGDILSLILLLLALARGISAAPSAPSTFICFSSFSSLLLFPFDPSAAPPT</sequence>